<name>X0J302_FUSO5</name>
<dbReference type="HOGENOM" id="CLU_2133633_0_0_1"/>
<feature type="region of interest" description="Disordered" evidence="1">
    <location>
        <begin position="16"/>
        <end position="35"/>
    </location>
</feature>
<dbReference type="AlphaFoldDB" id="X0J302"/>
<dbReference type="Proteomes" id="UP000030685">
    <property type="component" value="Unassembled WGS sequence"/>
</dbReference>
<accession>X0J302</accession>
<gene>
    <name evidence="2" type="ORF">FOIG_12013</name>
</gene>
<dbReference type="VEuPathDB" id="FungiDB:FOIG_12013"/>
<dbReference type="RefSeq" id="XP_031057602.1">
    <property type="nucleotide sequence ID" value="XM_031212724.1"/>
</dbReference>
<reference evidence="2" key="2">
    <citation type="submission" date="2012-05" db="EMBL/GenBank/DDBJ databases">
        <title>The Genome Annotation of Fusarium oxysporum II5.</title>
        <authorList>
            <consortium name="The Broad Institute Genomics Platform"/>
            <person name="Ma L.-J."/>
            <person name="Corby-Kistler H."/>
            <person name="Broz K."/>
            <person name="Gale L.R."/>
            <person name="Jonkers W."/>
            <person name="O'Donnell K."/>
            <person name="Ploetz R."/>
            <person name="Steinberg C."/>
            <person name="Schwartz D.C."/>
            <person name="VanEtten H."/>
            <person name="Zhou S."/>
            <person name="Young S.K."/>
            <person name="Zeng Q."/>
            <person name="Gargeya S."/>
            <person name="Fitzgerald M."/>
            <person name="Abouelleil A."/>
            <person name="Alvarado L."/>
            <person name="Chapman S.B."/>
            <person name="Gainer-Dewar J."/>
            <person name="Goldberg J."/>
            <person name="Griggs A."/>
            <person name="Gujja S."/>
            <person name="Hansen M."/>
            <person name="Howarth C."/>
            <person name="Imamovic A."/>
            <person name="Ireland A."/>
            <person name="Larimer J."/>
            <person name="McCowan C."/>
            <person name="Murphy C."/>
            <person name="Pearson M."/>
            <person name="Poon T.W."/>
            <person name="Priest M."/>
            <person name="Roberts A."/>
            <person name="Saif S."/>
            <person name="Shea T."/>
            <person name="Sykes S."/>
            <person name="Wortman J."/>
            <person name="Nusbaum C."/>
            <person name="Birren B."/>
        </authorList>
    </citation>
    <scope>NUCLEOTIDE SEQUENCE</scope>
    <source>
        <strain evidence="2">54006</strain>
    </source>
</reference>
<organism evidence="2">
    <name type="scientific">Fusarium odoratissimum (strain NRRL 54006)</name>
    <dbReference type="NCBI Taxonomy" id="1089451"/>
    <lineage>
        <taxon>Eukaryota</taxon>
        <taxon>Fungi</taxon>
        <taxon>Dikarya</taxon>
        <taxon>Ascomycota</taxon>
        <taxon>Pezizomycotina</taxon>
        <taxon>Sordariomycetes</taxon>
        <taxon>Hypocreomycetidae</taxon>
        <taxon>Hypocreales</taxon>
        <taxon>Nectriaceae</taxon>
        <taxon>Fusarium</taxon>
        <taxon>Fusarium oxysporum species complex</taxon>
        <taxon>Fusarium oxysporum f. sp. cubense (strain race 4)</taxon>
    </lineage>
</organism>
<dbReference type="GeneID" id="42037188"/>
<evidence type="ECO:0000313" key="2">
    <source>
        <dbReference type="EMBL" id="EXL95512.1"/>
    </source>
</evidence>
<evidence type="ECO:0000256" key="1">
    <source>
        <dbReference type="SAM" id="MobiDB-lite"/>
    </source>
</evidence>
<reference evidence="2" key="1">
    <citation type="submission" date="2011-11" db="EMBL/GenBank/DDBJ databases">
        <title>The Genome Sequence of Fusarium oxysporum II5.</title>
        <authorList>
            <consortium name="The Broad Institute Genome Sequencing Platform"/>
            <person name="Ma L.-J."/>
            <person name="Gale L.R."/>
            <person name="Schwartz D.C."/>
            <person name="Zhou S."/>
            <person name="Corby-Kistler H."/>
            <person name="Young S.K."/>
            <person name="Zeng Q."/>
            <person name="Gargeya S."/>
            <person name="Fitzgerald M."/>
            <person name="Haas B."/>
            <person name="Abouelleil A."/>
            <person name="Alvarado L."/>
            <person name="Arachchi H.M."/>
            <person name="Berlin A."/>
            <person name="Brown A."/>
            <person name="Chapman S.B."/>
            <person name="Chen Z."/>
            <person name="Dunbar C."/>
            <person name="Freedman E."/>
            <person name="Gearin G."/>
            <person name="Goldberg J."/>
            <person name="Griggs A."/>
            <person name="Gujja S."/>
            <person name="Heiman D."/>
            <person name="Howarth C."/>
            <person name="Larson L."/>
            <person name="Lui A."/>
            <person name="MacDonald P.J.P."/>
            <person name="Montmayeur A."/>
            <person name="Murphy C."/>
            <person name="Neiman D."/>
            <person name="Pearson M."/>
            <person name="Priest M."/>
            <person name="Roberts A."/>
            <person name="Saif S."/>
            <person name="Shea T."/>
            <person name="Shenoy N."/>
            <person name="Sisk P."/>
            <person name="Stolte C."/>
            <person name="Sykes S."/>
            <person name="Wortman J."/>
            <person name="Nusbaum C."/>
            <person name="Birren B."/>
        </authorList>
    </citation>
    <scope>NUCLEOTIDE SEQUENCE [LARGE SCALE GENOMIC DNA]</scope>
    <source>
        <strain evidence="2">54006</strain>
    </source>
</reference>
<sequence length="113" mass="12992">MFSRLFRRLRPARIRRAPPPRRIAPPADAQLGGKYPSPEQMNRYIYDTAMAWNAADAQMSWISRMLRKPFQKTVHTIGTAILGVQEHVTAMVMDSRRLCTSSYSVLGLFYLSF</sequence>
<protein>
    <submittedName>
        <fullName evidence="2">Uncharacterized protein</fullName>
    </submittedName>
</protein>
<proteinExistence type="predicted"/>
<dbReference type="EMBL" id="JH658294">
    <property type="protein sequence ID" value="EXL95512.1"/>
    <property type="molecule type" value="Genomic_DNA"/>
</dbReference>